<comment type="subcellular location">
    <subcellularLocation>
        <location evidence="9">Cytoplasm</location>
    </subcellularLocation>
</comment>
<keyword evidence="5 9" id="KW-0862">Zinc</keyword>
<evidence type="ECO:0000256" key="6">
    <source>
        <dbReference type="ARBA" id="ARBA00022840"/>
    </source>
</evidence>
<dbReference type="EC" id="6.1.1.16" evidence="9"/>
<feature type="domain" description="Cysteinyl-tRNA ligase anticodon binding" evidence="11">
    <location>
        <begin position="426"/>
        <end position="468"/>
    </location>
</feature>
<evidence type="ECO:0000256" key="1">
    <source>
        <dbReference type="ARBA" id="ARBA00011245"/>
    </source>
</evidence>
<feature type="domain" description="tRNA synthetases class I catalytic" evidence="10">
    <location>
        <begin position="15"/>
        <end position="345"/>
    </location>
</feature>
<evidence type="ECO:0000313" key="13">
    <source>
        <dbReference type="Proteomes" id="UP000177457"/>
    </source>
</evidence>
<dbReference type="SUPFAM" id="SSF47323">
    <property type="entry name" value="Anticodon-binding domain of a subclass of class I aminoacyl-tRNA synthetases"/>
    <property type="match status" value="1"/>
</dbReference>
<dbReference type="Gene3D" id="1.20.120.640">
    <property type="entry name" value="Anticodon-binding domain of a subclass of class I aminoacyl-tRNA synthetases"/>
    <property type="match status" value="1"/>
</dbReference>
<evidence type="ECO:0000313" key="12">
    <source>
        <dbReference type="EMBL" id="OGH73415.1"/>
    </source>
</evidence>
<dbReference type="InterPro" id="IPR015803">
    <property type="entry name" value="Cys-tRNA-ligase"/>
</dbReference>
<evidence type="ECO:0000256" key="2">
    <source>
        <dbReference type="ARBA" id="ARBA00022598"/>
    </source>
</evidence>
<dbReference type="PANTHER" id="PTHR10890:SF3">
    <property type="entry name" value="CYSTEINE--TRNA LIGASE, CYTOPLASMIC"/>
    <property type="match status" value="1"/>
</dbReference>
<comment type="caution">
    <text evidence="12">The sequence shown here is derived from an EMBL/GenBank/DDBJ whole genome shotgun (WGS) entry which is preliminary data.</text>
</comment>
<feature type="binding site" evidence="9">
    <location>
        <position position="301"/>
    </location>
    <ligand>
        <name>ATP</name>
        <dbReference type="ChEBI" id="CHEBI:30616"/>
    </ligand>
</feature>
<keyword evidence="9" id="KW-0963">Cytoplasm</keyword>
<dbReference type="Pfam" id="PF01406">
    <property type="entry name" value="tRNA-synt_1e"/>
    <property type="match status" value="1"/>
</dbReference>
<name>A0A1F6MP32_9BACT</name>
<dbReference type="GO" id="GO:0006423">
    <property type="term" value="P:cysteinyl-tRNA aminoacylation"/>
    <property type="evidence" value="ECO:0007669"/>
    <property type="project" value="UniProtKB-UniRule"/>
</dbReference>
<dbReference type="Gene3D" id="3.40.50.620">
    <property type="entry name" value="HUPs"/>
    <property type="match status" value="1"/>
</dbReference>
<protein>
    <recommendedName>
        <fullName evidence="9">Cysteine--tRNA ligase</fullName>
        <ecNumber evidence="9">6.1.1.16</ecNumber>
    </recommendedName>
    <alternativeName>
        <fullName evidence="9">Cysteinyl-tRNA synthetase</fullName>
        <shortName evidence="9">CysRS</shortName>
    </alternativeName>
</protein>
<proteinExistence type="inferred from homology"/>
<sequence length="476" mass="54264">MLKLYNTLSRAKEEFRPLHDKTVKLYACGPTVYNYAHIGNLRTYIFEDILVRALKYNGFDVKHVMNITDVGHLTDDADMGEDKIEAEARIEKKSAWEIAEFYTGAFKNDMRDLNIREPNIWAKATDHIPEQIALVQTLMDKGYTYETSDGIYFDTTKLDEYGKLAQLEKQELKAGARVEMGEKRNQHDFALWKFSDPKETRQMEWDAPFGSAQGKSARKGFPGWHIECSAMAMKYLGEQFDIHCGGIDLIPVHHTNEIAQSESATGKKPWVSFWVHGEFLLVDAGPSASSPSASSGSRMGKSEGNFITLQTLKDRGYSPLAYRYFVLQAHYRQQLAFSWEALDAAAQGLKRIKLRVQEIPPHTPENPHLEQEFLDTVNDDLNTPAAIALLWEAIKDHSVNLETVIKFDKILGLNLREVEQEAPIEIPVDVQKLLDERAEARKNEDWVESDRLREEIARLGFTVEDTEEGPHVTRNT</sequence>
<evidence type="ECO:0000256" key="8">
    <source>
        <dbReference type="ARBA" id="ARBA00023146"/>
    </source>
</evidence>
<comment type="similarity">
    <text evidence="9">Belongs to the class-I aminoacyl-tRNA synthetase family.</text>
</comment>
<keyword evidence="4 9" id="KW-0547">Nucleotide-binding</keyword>
<comment type="catalytic activity">
    <reaction evidence="9">
        <text>tRNA(Cys) + L-cysteine + ATP = L-cysteinyl-tRNA(Cys) + AMP + diphosphate</text>
        <dbReference type="Rhea" id="RHEA:17773"/>
        <dbReference type="Rhea" id="RHEA-COMP:9661"/>
        <dbReference type="Rhea" id="RHEA-COMP:9679"/>
        <dbReference type="ChEBI" id="CHEBI:30616"/>
        <dbReference type="ChEBI" id="CHEBI:33019"/>
        <dbReference type="ChEBI" id="CHEBI:35235"/>
        <dbReference type="ChEBI" id="CHEBI:78442"/>
        <dbReference type="ChEBI" id="CHEBI:78517"/>
        <dbReference type="ChEBI" id="CHEBI:456215"/>
        <dbReference type="EC" id="6.1.1.16"/>
    </reaction>
</comment>
<keyword evidence="8 9" id="KW-0030">Aminoacyl-tRNA synthetase</keyword>
<dbReference type="STRING" id="1798683.A3C90_03915"/>
<evidence type="ECO:0000256" key="4">
    <source>
        <dbReference type="ARBA" id="ARBA00022741"/>
    </source>
</evidence>
<evidence type="ECO:0000256" key="5">
    <source>
        <dbReference type="ARBA" id="ARBA00022833"/>
    </source>
</evidence>
<feature type="short sequence motif" description="'HIGH' region" evidence="9">
    <location>
        <begin position="30"/>
        <end position="40"/>
    </location>
</feature>
<dbReference type="GO" id="GO:0004817">
    <property type="term" value="F:cysteine-tRNA ligase activity"/>
    <property type="evidence" value="ECO:0007669"/>
    <property type="project" value="UniProtKB-UniRule"/>
</dbReference>
<comment type="subunit">
    <text evidence="1 9">Monomer.</text>
</comment>
<feature type="short sequence motif" description="'KMSKS' region" evidence="9">
    <location>
        <begin position="298"/>
        <end position="302"/>
    </location>
</feature>
<evidence type="ECO:0000256" key="3">
    <source>
        <dbReference type="ARBA" id="ARBA00022723"/>
    </source>
</evidence>
<dbReference type="HAMAP" id="MF_00041">
    <property type="entry name" value="Cys_tRNA_synth"/>
    <property type="match status" value="1"/>
</dbReference>
<comment type="cofactor">
    <cofactor evidence="9">
        <name>Zn(2+)</name>
        <dbReference type="ChEBI" id="CHEBI:29105"/>
    </cofactor>
    <text evidence="9">Binds 1 zinc ion per subunit.</text>
</comment>
<evidence type="ECO:0000259" key="11">
    <source>
        <dbReference type="Pfam" id="PF23493"/>
    </source>
</evidence>
<keyword evidence="3 9" id="KW-0479">Metal-binding</keyword>
<evidence type="ECO:0000259" key="10">
    <source>
        <dbReference type="Pfam" id="PF01406"/>
    </source>
</evidence>
<organism evidence="12 13">
    <name type="scientific">Candidatus Magasanikbacteria bacterium RIFCSPHIGHO2_02_FULL_51_14</name>
    <dbReference type="NCBI Taxonomy" id="1798683"/>
    <lineage>
        <taxon>Bacteria</taxon>
        <taxon>Candidatus Magasanikiibacteriota</taxon>
    </lineage>
</organism>
<dbReference type="InterPro" id="IPR009080">
    <property type="entry name" value="tRNAsynth_Ia_anticodon-bd"/>
</dbReference>
<feature type="binding site" evidence="9">
    <location>
        <position position="28"/>
    </location>
    <ligand>
        <name>Zn(2+)</name>
        <dbReference type="ChEBI" id="CHEBI:29105"/>
    </ligand>
</feature>
<dbReference type="GO" id="GO:0008270">
    <property type="term" value="F:zinc ion binding"/>
    <property type="evidence" value="ECO:0007669"/>
    <property type="project" value="UniProtKB-UniRule"/>
</dbReference>
<dbReference type="NCBIfam" id="TIGR00435">
    <property type="entry name" value="cysS"/>
    <property type="match status" value="1"/>
</dbReference>
<keyword evidence="2 9" id="KW-0436">Ligase</keyword>
<feature type="binding site" evidence="9">
    <location>
        <position position="253"/>
    </location>
    <ligand>
        <name>Zn(2+)</name>
        <dbReference type="ChEBI" id="CHEBI:29105"/>
    </ligand>
</feature>
<dbReference type="CDD" id="cd00672">
    <property type="entry name" value="CysRS_core"/>
    <property type="match status" value="1"/>
</dbReference>
<dbReference type="PRINTS" id="PR00983">
    <property type="entry name" value="TRNASYNTHCYS"/>
</dbReference>
<dbReference type="PANTHER" id="PTHR10890">
    <property type="entry name" value="CYSTEINYL-TRNA SYNTHETASE"/>
    <property type="match status" value="1"/>
</dbReference>
<keyword evidence="7 9" id="KW-0648">Protein biosynthesis</keyword>
<dbReference type="EMBL" id="MFQE01000027">
    <property type="protein sequence ID" value="OGH73415.1"/>
    <property type="molecule type" value="Genomic_DNA"/>
</dbReference>
<evidence type="ECO:0000256" key="9">
    <source>
        <dbReference type="HAMAP-Rule" id="MF_00041"/>
    </source>
</evidence>
<dbReference type="Pfam" id="PF23493">
    <property type="entry name" value="CysS_C"/>
    <property type="match status" value="1"/>
</dbReference>
<dbReference type="GO" id="GO:0005829">
    <property type="term" value="C:cytosol"/>
    <property type="evidence" value="ECO:0007669"/>
    <property type="project" value="TreeGrafter"/>
</dbReference>
<dbReference type="GO" id="GO:0005524">
    <property type="term" value="F:ATP binding"/>
    <property type="evidence" value="ECO:0007669"/>
    <property type="project" value="UniProtKB-UniRule"/>
</dbReference>
<dbReference type="AlphaFoldDB" id="A0A1F6MP32"/>
<gene>
    <name evidence="9" type="primary">cysS</name>
    <name evidence="12" type="ORF">A3C90_03915</name>
</gene>
<feature type="binding site" evidence="9">
    <location>
        <position position="228"/>
    </location>
    <ligand>
        <name>Zn(2+)</name>
        <dbReference type="ChEBI" id="CHEBI:29105"/>
    </ligand>
</feature>
<reference evidence="12 13" key="1">
    <citation type="journal article" date="2016" name="Nat. Commun.">
        <title>Thousands of microbial genomes shed light on interconnected biogeochemical processes in an aquifer system.</title>
        <authorList>
            <person name="Anantharaman K."/>
            <person name="Brown C.T."/>
            <person name="Hug L.A."/>
            <person name="Sharon I."/>
            <person name="Castelle C.J."/>
            <person name="Probst A.J."/>
            <person name="Thomas B.C."/>
            <person name="Singh A."/>
            <person name="Wilkins M.J."/>
            <person name="Karaoz U."/>
            <person name="Brodie E.L."/>
            <person name="Williams K.H."/>
            <person name="Hubbard S.S."/>
            <person name="Banfield J.F."/>
        </authorList>
    </citation>
    <scope>NUCLEOTIDE SEQUENCE [LARGE SCALE GENOMIC DNA]</scope>
</reference>
<dbReference type="InterPro" id="IPR024909">
    <property type="entry name" value="Cys-tRNA/MSH_ligase"/>
</dbReference>
<dbReference type="SUPFAM" id="SSF52374">
    <property type="entry name" value="Nucleotidylyl transferase"/>
    <property type="match status" value="1"/>
</dbReference>
<accession>A0A1F6MP32</accession>
<keyword evidence="6 9" id="KW-0067">ATP-binding</keyword>
<dbReference type="InterPro" id="IPR014729">
    <property type="entry name" value="Rossmann-like_a/b/a_fold"/>
</dbReference>
<dbReference type="InterPro" id="IPR056411">
    <property type="entry name" value="CysS_C"/>
</dbReference>
<dbReference type="Proteomes" id="UP000177457">
    <property type="component" value="Unassembled WGS sequence"/>
</dbReference>
<feature type="binding site" evidence="9">
    <location>
        <position position="257"/>
    </location>
    <ligand>
        <name>Zn(2+)</name>
        <dbReference type="ChEBI" id="CHEBI:29105"/>
    </ligand>
</feature>
<evidence type="ECO:0000256" key="7">
    <source>
        <dbReference type="ARBA" id="ARBA00022917"/>
    </source>
</evidence>
<dbReference type="InterPro" id="IPR032678">
    <property type="entry name" value="tRNA-synt_1_cat_dom"/>
</dbReference>